<dbReference type="EMBL" id="ML122251">
    <property type="protein sequence ID" value="RPD66199.1"/>
    <property type="molecule type" value="Genomic_DNA"/>
</dbReference>
<protein>
    <submittedName>
        <fullName evidence="1">Uncharacterized protein</fullName>
    </submittedName>
</protein>
<reference evidence="1" key="1">
    <citation type="journal article" date="2018" name="Genome Biol. Evol.">
        <title>Genomics and development of Lentinus tigrinus, a white-rot wood-decaying mushroom with dimorphic fruiting bodies.</title>
        <authorList>
            <person name="Wu B."/>
            <person name="Xu Z."/>
            <person name="Knudson A."/>
            <person name="Carlson A."/>
            <person name="Chen N."/>
            <person name="Kovaka S."/>
            <person name="LaButti K."/>
            <person name="Lipzen A."/>
            <person name="Pennachio C."/>
            <person name="Riley R."/>
            <person name="Schakwitz W."/>
            <person name="Umezawa K."/>
            <person name="Ohm R.A."/>
            <person name="Grigoriev I.V."/>
            <person name="Nagy L.G."/>
            <person name="Gibbons J."/>
            <person name="Hibbett D."/>
        </authorList>
    </citation>
    <scope>NUCLEOTIDE SEQUENCE [LARGE SCALE GENOMIC DNA]</scope>
    <source>
        <strain evidence="1">ALCF2SS1-6</strain>
    </source>
</reference>
<dbReference type="AlphaFoldDB" id="A0A5C2SSZ6"/>
<keyword evidence="2" id="KW-1185">Reference proteome</keyword>
<organism evidence="1 2">
    <name type="scientific">Lentinus tigrinus ALCF2SS1-6</name>
    <dbReference type="NCBI Taxonomy" id="1328759"/>
    <lineage>
        <taxon>Eukaryota</taxon>
        <taxon>Fungi</taxon>
        <taxon>Dikarya</taxon>
        <taxon>Basidiomycota</taxon>
        <taxon>Agaricomycotina</taxon>
        <taxon>Agaricomycetes</taxon>
        <taxon>Polyporales</taxon>
        <taxon>Polyporaceae</taxon>
        <taxon>Lentinus</taxon>
    </lineage>
</organism>
<gene>
    <name evidence="1" type="ORF">L227DRAFT_136131</name>
</gene>
<evidence type="ECO:0000313" key="2">
    <source>
        <dbReference type="Proteomes" id="UP000313359"/>
    </source>
</evidence>
<dbReference type="Proteomes" id="UP000313359">
    <property type="component" value="Unassembled WGS sequence"/>
</dbReference>
<proteinExistence type="predicted"/>
<name>A0A5C2SSZ6_9APHY</name>
<evidence type="ECO:0000313" key="1">
    <source>
        <dbReference type="EMBL" id="RPD66199.1"/>
    </source>
</evidence>
<accession>A0A5C2SSZ6</accession>
<sequence length="139" mass="15151">METSTVCHSTSAKASSIRSTYYSPDLFVLFFLALPPPPAAGDSECLLFNLTSPRPEASAGSSVRIGRELSPAWDCERDLDEETAEDAADDLPRCRRGRRERLDTVVGAGRGGERVRSTGVARALEFASDIVQRDLTGWM</sequence>